<keyword evidence="3" id="KW-0677">Repeat</keyword>
<protein>
    <recommendedName>
        <fullName evidence="5">Glutamate-rich WD repeat-containing protein 1</fullName>
    </recommendedName>
</protein>
<feature type="repeat" description="WD" evidence="6">
    <location>
        <begin position="330"/>
        <end position="365"/>
    </location>
</feature>
<dbReference type="GO" id="GO:0042254">
    <property type="term" value="P:ribosome biogenesis"/>
    <property type="evidence" value="ECO:0007669"/>
    <property type="project" value="TreeGrafter"/>
</dbReference>
<evidence type="ECO:0000256" key="1">
    <source>
        <dbReference type="ARBA" id="ARBA00004123"/>
    </source>
</evidence>
<keyword evidence="4" id="KW-0539">Nucleus</keyword>
<evidence type="ECO:0000259" key="8">
    <source>
        <dbReference type="Pfam" id="PF12265"/>
    </source>
</evidence>
<gene>
    <name evidence="9" type="ORF">ASIM_LOCUS14236</name>
</gene>
<dbReference type="InterPro" id="IPR015943">
    <property type="entry name" value="WD40/YVTN_repeat-like_dom_sf"/>
</dbReference>
<name>A0A0M3K1S1_ANISI</name>
<dbReference type="PANTHER" id="PTHR45903:SF1">
    <property type="entry name" value="GLUTAMATE-RICH WD REPEAT-CONTAINING PROTEIN 1"/>
    <property type="match status" value="1"/>
</dbReference>
<dbReference type="OrthoDB" id="2161379at2759"/>
<feature type="compositionally biased region" description="Acidic residues" evidence="7">
    <location>
        <begin position="1"/>
        <end position="27"/>
    </location>
</feature>
<feature type="repeat" description="WD" evidence="6">
    <location>
        <begin position="366"/>
        <end position="408"/>
    </location>
</feature>
<dbReference type="Pfam" id="PF00400">
    <property type="entry name" value="WD40"/>
    <property type="match status" value="3"/>
</dbReference>
<evidence type="ECO:0000256" key="7">
    <source>
        <dbReference type="SAM" id="MobiDB-lite"/>
    </source>
</evidence>
<evidence type="ECO:0000256" key="3">
    <source>
        <dbReference type="ARBA" id="ARBA00022737"/>
    </source>
</evidence>
<dbReference type="PROSITE" id="PS00678">
    <property type="entry name" value="WD_REPEATS_1"/>
    <property type="match status" value="2"/>
</dbReference>
<evidence type="ECO:0000313" key="9">
    <source>
        <dbReference type="EMBL" id="VDK51820.1"/>
    </source>
</evidence>
<dbReference type="WBParaSite" id="ASIM_0001482601-mRNA-1">
    <property type="protein sequence ID" value="ASIM_0001482601-mRNA-1"/>
    <property type="gene ID" value="ASIM_0001482601"/>
</dbReference>
<sequence>MNEEEHEEVHGDDEELMEGESDDDSQENEAANEVALVSFYSLQPSKFQVYIPGVSRPLKEDEEWEFDPEAYRLFHTFETKWPCLSFDTVIDTLGDNRSEFPLTCTLVAGTQAEDSRRNEIITMRLSNLYGIPHDKEDDESESDNDDDEETTQSAKSPRMHAAAIKHQGSINRIRVSHTTNLGDSRVCAAWNALGKVQLWNLSNALKEVNNMNDCASKSVVIKENPLFSYVGHKDEGYALAWSSLKTGALASGDNRGSISIWAMGEGGQWSINQRPLSGHTSSVEDLAWSPTEQSLLISCSSDRSVKLWDTRLGIYTIASPDSKACVCTVTDAHESDVNVLSWNKHDPLIVTGGDDATLKIWSLKTIQHHKGAITSVEWCPLESTTLLASGEDDQSTIWDLAVEAEIDQESNVSEVPPQLLFVHMGQHEIKEVHWHSQIPGLAITTALDGFNVFRTISV</sequence>
<dbReference type="Pfam" id="PF12265">
    <property type="entry name" value="CAF1C_H4-bd"/>
    <property type="match status" value="1"/>
</dbReference>
<dbReference type="SMART" id="SM00320">
    <property type="entry name" value="WD40"/>
    <property type="match status" value="4"/>
</dbReference>
<organism evidence="11">
    <name type="scientific">Anisakis simplex</name>
    <name type="common">Herring worm</name>
    <dbReference type="NCBI Taxonomy" id="6269"/>
    <lineage>
        <taxon>Eukaryota</taxon>
        <taxon>Metazoa</taxon>
        <taxon>Ecdysozoa</taxon>
        <taxon>Nematoda</taxon>
        <taxon>Chromadorea</taxon>
        <taxon>Rhabditida</taxon>
        <taxon>Spirurina</taxon>
        <taxon>Ascaridomorpha</taxon>
        <taxon>Ascaridoidea</taxon>
        <taxon>Anisakidae</taxon>
        <taxon>Anisakis</taxon>
        <taxon>Anisakis simplex complex</taxon>
    </lineage>
</organism>
<dbReference type="Proteomes" id="UP000267096">
    <property type="component" value="Unassembled WGS sequence"/>
</dbReference>
<proteinExistence type="predicted"/>
<dbReference type="PROSITE" id="PS50082">
    <property type="entry name" value="WD_REPEATS_2"/>
    <property type="match status" value="3"/>
</dbReference>
<feature type="compositionally biased region" description="Acidic residues" evidence="7">
    <location>
        <begin position="136"/>
        <end position="150"/>
    </location>
</feature>
<dbReference type="Gene3D" id="2.130.10.10">
    <property type="entry name" value="YVTN repeat-like/Quinoprotein amine dehydrogenase"/>
    <property type="match status" value="1"/>
</dbReference>
<dbReference type="PANTHER" id="PTHR45903">
    <property type="entry name" value="GLUTAMATE-RICH WD REPEAT-CONTAINING PROTEIN 1"/>
    <property type="match status" value="1"/>
</dbReference>
<dbReference type="InterPro" id="IPR036322">
    <property type="entry name" value="WD40_repeat_dom_sf"/>
</dbReference>
<keyword evidence="10" id="KW-1185">Reference proteome</keyword>
<evidence type="ECO:0000256" key="6">
    <source>
        <dbReference type="PROSITE-ProRule" id="PRU00221"/>
    </source>
</evidence>
<dbReference type="EMBL" id="UYRR01031668">
    <property type="protein sequence ID" value="VDK51820.1"/>
    <property type="molecule type" value="Genomic_DNA"/>
</dbReference>
<dbReference type="InterPro" id="IPR051972">
    <property type="entry name" value="Glutamate-rich_WD_repeat"/>
</dbReference>
<feature type="region of interest" description="Disordered" evidence="7">
    <location>
        <begin position="1"/>
        <end position="30"/>
    </location>
</feature>
<dbReference type="PRINTS" id="PR00320">
    <property type="entry name" value="GPROTEINBRPT"/>
</dbReference>
<reference evidence="11" key="1">
    <citation type="submission" date="2017-02" db="UniProtKB">
        <authorList>
            <consortium name="WormBaseParasite"/>
        </authorList>
    </citation>
    <scope>IDENTIFICATION</scope>
</reference>
<evidence type="ECO:0000256" key="4">
    <source>
        <dbReference type="ARBA" id="ARBA00023242"/>
    </source>
</evidence>
<reference evidence="9 10" key="2">
    <citation type="submission" date="2018-11" db="EMBL/GenBank/DDBJ databases">
        <authorList>
            <consortium name="Pathogen Informatics"/>
        </authorList>
    </citation>
    <scope>NUCLEOTIDE SEQUENCE [LARGE SCALE GENOMIC DNA]</scope>
</reference>
<feature type="region of interest" description="Disordered" evidence="7">
    <location>
        <begin position="131"/>
        <end position="161"/>
    </location>
</feature>
<evidence type="ECO:0000256" key="2">
    <source>
        <dbReference type="ARBA" id="ARBA00022574"/>
    </source>
</evidence>
<dbReference type="AlphaFoldDB" id="A0A0M3K1S1"/>
<evidence type="ECO:0000256" key="5">
    <source>
        <dbReference type="ARBA" id="ARBA00040876"/>
    </source>
</evidence>
<comment type="subcellular location">
    <subcellularLocation>
        <location evidence="1">Nucleus</location>
    </subcellularLocation>
</comment>
<dbReference type="GO" id="GO:0005730">
    <property type="term" value="C:nucleolus"/>
    <property type="evidence" value="ECO:0007669"/>
    <property type="project" value="TreeGrafter"/>
</dbReference>
<accession>A0A0M3K1S1</accession>
<dbReference type="InterPro" id="IPR020472">
    <property type="entry name" value="WD40_PAC1"/>
</dbReference>
<feature type="domain" description="Histone-binding protein RBBP4-like N-terminal" evidence="8">
    <location>
        <begin position="61"/>
        <end position="128"/>
    </location>
</feature>
<dbReference type="InterPro" id="IPR019775">
    <property type="entry name" value="WD40_repeat_CS"/>
</dbReference>
<feature type="repeat" description="WD" evidence="6">
    <location>
        <begin position="276"/>
        <end position="311"/>
    </location>
</feature>
<dbReference type="InterPro" id="IPR022052">
    <property type="entry name" value="Histone-bd_RBBP4-like_N"/>
</dbReference>
<evidence type="ECO:0000313" key="11">
    <source>
        <dbReference type="WBParaSite" id="ASIM_0001482601-mRNA-1"/>
    </source>
</evidence>
<dbReference type="SUPFAM" id="SSF50978">
    <property type="entry name" value="WD40 repeat-like"/>
    <property type="match status" value="1"/>
</dbReference>
<dbReference type="InterPro" id="IPR001680">
    <property type="entry name" value="WD40_rpt"/>
</dbReference>
<dbReference type="PROSITE" id="PS50294">
    <property type="entry name" value="WD_REPEATS_REGION"/>
    <property type="match status" value="3"/>
</dbReference>
<keyword evidence="2 6" id="KW-0853">WD repeat</keyword>
<evidence type="ECO:0000313" key="10">
    <source>
        <dbReference type="Proteomes" id="UP000267096"/>
    </source>
</evidence>